<keyword evidence="3" id="KW-1003">Cell membrane</keyword>
<feature type="transmembrane region" description="Helical" evidence="7">
    <location>
        <begin position="317"/>
        <end position="338"/>
    </location>
</feature>
<dbReference type="GO" id="GO:0005886">
    <property type="term" value="C:plasma membrane"/>
    <property type="evidence" value="ECO:0007669"/>
    <property type="project" value="UniProtKB-SubCell"/>
</dbReference>
<evidence type="ECO:0000256" key="5">
    <source>
        <dbReference type="ARBA" id="ARBA00022989"/>
    </source>
</evidence>
<feature type="transmembrane region" description="Helical" evidence="7">
    <location>
        <begin position="287"/>
        <end position="305"/>
    </location>
</feature>
<dbReference type="InterPro" id="IPR018383">
    <property type="entry name" value="UPF0324_pro"/>
</dbReference>
<keyword evidence="5 7" id="KW-1133">Transmembrane helix</keyword>
<keyword evidence="6 7" id="KW-0472">Membrane</keyword>
<gene>
    <name evidence="8" type="ORF">SAMN04488045_1463</name>
</gene>
<comment type="subcellular location">
    <subcellularLocation>
        <location evidence="1">Cell membrane</location>
        <topology evidence="1">Multi-pass membrane protein</topology>
    </subcellularLocation>
</comment>
<evidence type="ECO:0000256" key="3">
    <source>
        <dbReference type="ARBA" id="ARBA00022475"/>
    </source>
</evidence>
<feature type="transmembrane region" description="Helical" evidence="7">
    <location>
        <begin position="256"/>
        <end position="275"/>
    </location>
</feature>
<dbReference type="Proteomes" id="UP000236752">
    <property type="component" value="Unassembled WGS sequence"/>
</dbReference>
<evidence type="ECO:0000256" key="2">
    <source>
        <dbReference type="ARBA" id="ARBA00007977"/>
    </source>
</evidence>
<feature type="transmembrane region" description="Helical" evidence="7">
    <location>
        <begin position="162"/>
        <end position="182"/>
    </location>
</feature>
<feature type="transmembrane region" description="Helical" evidence="7">
    <location>
        <begin position="98"/>
        <end position="118"/>
    </location>
</feature>
<keyword evidence="9" id="KW-1185">Reference proteome</keyword>
<dbReference type="EMBL" id="FNUZ01000002">
    <property type="protein sequence ID" value="SEF99519.1"/>
    <property type="molecule type" value="Genomic_DNA"/>
</dbReference>
<dbReference type="PANTHER" id="PTHR30106:SF2">
    <property type="entry name" value="UPF0324 INNER MEMBRANE PROTEIN YEIH"/>
    <property type="match status" value="1"/>
</dbReference>
<evidence type="ECO:0000313" key="8">
    <source>
        <dbReference type="EMBL" id="SEF99519.1"/>
    </source>
</evidence>
<accession>A0A1H5WIR3</accession>
<comment type="similarity">
    <text evidence="2">Belongs to the UPF0324 family.</text>
</comment>
<dbReference type="AlphaFoldDB" id="A0A1H5WIR3"/>
<proteinExistence type="inferred from homology"/>
<protein>
    <submittedName>
        <fullName evidence="8">Conserved hypothetical integral membrane protein</fullName>
    </submittedName>
</protein>
<dbReference type="OrthoDB" id="5393513at2"/>
<feature type="transmembrane region" description="Helical" evidence="7">
    <location>
        <begin position="130"/>
        <end position="150"/>
    </location>
</feature>
<dbReference type="PANTHER" id="PTHR30106">
    <property type="entry name" value="INNER MEMBRANE PROTEIN YEIH-RELATED"/>
    <property type="match status" value="1"/>
</dbReference>
<sequence>MSWSGAVQSLPWRVSFVQTLFPGAAVAVVVSLAASAIAFRYGAPVMLFALLLGMAMSFLAEDPKLTAGIRFAASNGLKFGVALMGLRVSLDLVMDLGVGVFALIAFGSATTIGVGLLIGRFLGWNREQTIIASGAVAICGASAALALSSVTRSFRDKDDHTLVVILAATTLSTAAMIFYPVLLEILGFSDVAEGIILGASIHDVAQVVGAGFSVSDSAGESATLSKMTRVALLPVVLLAVQLFSQGRTNEADRRKFGLPWFVTAFLALMVLNQIAPIPAVLVDTSRWLSSTLLIIAVAALGLSSAPKRLLKVGGTTLAFMGVLSLWLLLCASLGIWLLG</sequence>
<feature type="transmembrane region" description="Helical" evidence="7">
    <location>
        <begin position="12"/>
        <end position="34"/>
    </location>
</feature>
<evidence type="ECO:0000313" key="9">
    <source>
        <dbReference type="Proteomes" id="UP000236752"/>
    </source>
</evidence>
<evidence type="ECO:0000256" key="1">
    <source>
        <dbReference type="ARBA" id="ARBA00004651"/>
    </source>
</evidence>
<evidence type="ECO:0000256" key="7">
    <source>
        <dbReference type="SAM" id="Phobius"/>
    </source>
</evidence>
<dbReference type="RefSeq" id="WP_103909803.1">
    <property type="nucleotide sequence ID" value="NZ_FNUZ01000002.1"/>
</dbReference>
<keyword evidence="4 7" id="KW-0812">Transmembrane</keyword>
<evidence type="ECO:0000256" key="6">
    <source>
        <dbReference type="ARBA" id="ARBA00023136"/>
    </source>
</evidence>
<reference evidence="8 9" key="1">
    <citation type="submission" date="2016-10" db="EMBL/GenBank/DDBJ databases">
        <authorList>
            <person name="de Groot N.N."/>
        </authorList>
    </citation>
    <scope>NUCLEOTIDE SEQUENCE [LARGE SCALE GENOMIC DNA]</scope>
    <source>
        <strain evidence="8 9">DSM 26915</strain>
    </source>
</reference>
<dbReference type="Pfam" id="PF03601">
    <property type="entry name" value="Cons_hypoth698"/>
    <property type="match status" value="1"/>
</dbReference>
<organism evidence="8 9">
    <name type="scientific">Thalassococcus halodurans</name>
    <dbReference type="NCBI Taxonomy" id="373675"/>
    <lineage>
        <taxon>Bacteria</taxon>
        <taxon>Pseudomonadati</taxon>
        <taxon>Pseudomonadota</taxon>
        <taxon>Alphaproteobacteria</taxon>
        <taxon>Rhodobacterales</taxon>
        <taxon>Roseobacteraceae</taxon>
        <taxon>Thalassococcus</taxon>
    </lineage>
</organism>
<name>A0A1H5WIR3_9RHOB</name>
<feature type="transmembrane region" description="Helical" evidence="7">
    <location>
        <begin position="41"/>
        <end position="59"/>
    </location>
</feature>
<evidence type="ECO:0000256" key="4">
    <source>
        <dbReference type="ARBA" id="ARBA00022692"/>
    </source>
</evidence>